<evidence type="ECO:0000256" key="2">
    <source>
        <dbReference type="ARBA" id="ARBA00022448"/>
    </source>
</evidence>
<reference evidence="9 10" key="1">
    <citation type="submission" date="2019-06" db="EMBL/GenBank/DDBJ databases">
        <title>Whole genome shotgun sequence of Pseudonocardia hydrocarbonoxydans NBRC 14498.</title>
        <authorList>
            <person name="Hosoyama A."/>
            <person name="Uohara A."/>
            <person name="Ohji S."/>
            <person name="Ichikawa N."/>
        </authorList>
    </citation>
    <scope>NUCLEOTIDE SEQUENCE [LARGE SCALE GENOMIC DNA]</scope>
    <source>
        <strain evidence="9 10">NBRC 14498</strain>
    </source>
</reference>
<feature type="transmembrane region" description="Helical" evidence="7">
    <location>
        <begin position="90"/>
        <end position="111"/>
    </location>
</feature>
<keyword evidence="5 7" id="KW-1133">Transmembrane helix</keyword>
<dbReference type="InterPro" id="IPR000515">
    <property type="entry name" value="MetI-like"/>
</dbReference>
<dbReference type="OrthoDB" id="9796361at2"/>
<keyword evidence="4 7" id="KW-0812">Transmembrane</keyword>
<dbReference type="PANTHER" id="PTHR30151:SF16">
    <property type="entry name" value="ABC TRANSPORTER PERMEASE PROTEIN"/>
    <property type="match status" value="1"/>
</dbReference>
<keyword evidence="2 7" id="KW-0813">Transport</keyword>
<feature type="domain" description="ABC transmembrane type-1" evidence="8">
    <location>
        <begin position="87"/>
        <end position="263"/>
    </location>
</feature>
<proteinExistence type="inferred from homology"/>
<comment type="subcellular location">
    <subcellularLocation>
        <location evidence="1 7">Cell membrane</location>
        <topology evidence="1 7">Multi-pass membrane protein</topology>
    </subcellularLocation>
</comment>
<dbReference type="GO" id="GO:0055085">
    <property type="term" value="P:transmembrane transport"/>
    <property type="evidence" value="ECO:0007669"/>
    <property type="project" value="InterPro"/>
</dbReference>
<dbReference type="SUPFAM" id="SSF161098">
    <property type="entry name" value="MetI-like"/>
    <property type="match status" value="1"/>
</dbReference>
<protein>
    <submittedName>
        <fullName evidence="9">Nitrate ABC transporter permease</fullName>
    </submittedName>
</protein>
<dbReference type="EMBL" id="BJNG01000003">
    <property type="protein sequence ID" value="GEC18035.1"/>
    <property type="molecule type" value="Genomic_DNA"/>
</dbReference>
<comment type="similarity">
    <text evidence="7">Belongs to the binding-protein-dependent transport system permease family.</text>
</comment>
<evidence type="ECO:0000313" key="9">
    <source>
        <dbReference type="EMBL" id="GEC18035.1"/>
    </source>
</evidence>
<organism evidence="9 10">
    <name type="scientific">Pseudonocardia hydrocarbonoxydans</name>
    <dbReference type="NCBI Taxonomy" id="76726"/>
    <lineage>
        <taxon>Bacteria</taxon>
        <taxon>Bacillati</taxon>
        <taxon>Actinomycetota</taxon>
        <taxon>Actinomycetes</taxon>
        <taxon>Pseudonocardiales</taxon>
        <taxon>Pseudonocardiaceae</taxon>
        <taxon>Pseudonocardia</taxon>
    </lineage>
</organism>
<evidence type="ECO:0000256" key="1">
    <source>
        <dbReference type="ARBA" id="ARBA00004651"/>
    </source>
</evidence>
<evidence type="ECO:0000256" key="6">
    <source>
        <dbReference type="ARBA" id="ARBA00023136"/>
    </source>
</evidence>
<dbReference type="RefSeq" id="WP_141276380.1">
    <property type="nucleotide sequence ID" value="NZ_BAAARZ010000002.1"/>
</dbReference>
<feature type="transmembrane region" description="Helical" evidence="7">
    <location>
        <begin position="245"/>
        <end position="266"/>
    </location>
</feature>
<dbReference type="CDD" id="cd06261">
    <property type="entry name" value="TM_PBP2"/>
    <property type="match status" value="1"/>
</dbReference>
<accession>A0A4Y3WH53</accession>
<dbReference type="PANTHER" id="PTHR30151">
    <property type="entry name" value="ALKANE SULFONATE ABC TRANSPORTER-RELATED, MEMBRANE SUBUNIT"/>
    <property type="match status" value="1"/>
</dbReference>
<evidence type="ECO:0000259" key="8">
    <source>
        <dbReference type="PROSITE" id="PS50928"/>
    </source>
</evidence>
<evidence type="ECO:0000256" key="4">
    <source>
        <dbReference type="ARBA" id="ARBA00022692"/>
    </source>
</evidence>
<name>A0A4Y3WH53_9PSEU</name>
<feature type="transmembrane region" description="Helical" evidence="7">
    <location>
        <begin position="33"/>
        <end position="54"/>
    </location>
</feature>
<comment type="caution">
    <text evidence="9">The sequence shown here is derived from an EMBL/GenBank/DDBJ whole genome shotgun (WGS) entry which is preliminary data.</text>
</comment>
<gene>
    <name evidence="9" type="ORF">PHY01_03180</name>
</gene>
<keyword evidence="6 7" id="KW-0472">Membrane</keyword>
<dbReference type="Proteomes" id="UP000320338">
    <property type="component" value="Unassembled WGS sequence"/>
</dbReference>
<evidence type="ECO:0000313" key="10">
    <source>
        <dbReference type="Proteomes" id="UP000320338"/>
    </source>
</evidence>
<dbReference type="GO" id="GO:0005886">
    <property type="term" value="C:plasma membrane"/>
    <property type="evidence" value="ECO:0007669"/>
    <property type="project" value="UniProtKB-SubCell"/>
</dbReference>
<dbReference type="Gene3D" id="1.10.3720.10">
    <property type="entry name" value="MetI-like"/>
    <property type="match status" value="1"/>
</dbReference>
<evidence type="ECO:0000256" key="5">
    <source>
        <dbReference type="ARBA" id="ARBA00022989"/>
    </source>
</evidence>
<dbReference type="InterPro" id="IPR035906">
    <property type="entry name" value="MetI-like_sf"/>
</dbReference>
<keyword evidence="10" id="KW-1185">Reference proteome</keyword>
<feature type="transmembrane region" description="Helical" evidence="7">
    <location>
        <begin position="192"/>
        <end position="225"/>
    </location>
</feature>
<dbReference type="PROSITE" id="PS50928">
    <property type="entry name" value="ABC_TM1"/>
    <property type="match status" value="1"/>
</dbReference>
<feature type="transmembrane region" description="Helical" evidence="7">
    <location>
        <begin position="149"/>
        <end position="171"/>
    </location>
</feature>
<dbReference type="AlphaFoldDB" id="A0A4Y3WH53"/>
<keyword evidence="3" id="KW-1003">Cell membrane</keyword>
<sequence>MTTTPVRATSAAAEQDRSPRGRLFRSESATERWVSILSPIVLLVLWELAARLGWVDDRFFPPPSGIASTFWEMTLSGELVGHTLTSLQRVLLGFLLGGVPAILIGLAMGLYRPVRAAVEPLISATYPIPKSALVPLALLIFGLGEMSKIAIVAVGVFFPLAINTLAGVAGIDRIYHEVGKTYGATGMRKFTTIAFPGALPLILTGIQLGIGMGLVLIAIAEMIGARDGLGYLIWNSWQVFAVERMYVGLLVIGLLGIVLTAILREVERIVVPWRRQAR</sequence>
<evidence type="ECO:0000256" key="7">
    <source>
        <dbReference type="RuleBase" id="RU363032"/>
    </source>
</evidence>
<feature type="transmembrane region" description="Helical" evidence="7">
    <location>
        <begin position="123"/>
        <end position="143"/>
    </location>
</feature>
<evidence type="ECO:0000256" key="3">
    <source>
        <dbReference type="ARBA" id="ARBA00022475"/>
    </source>
</evidence>
<dbReference type="Pfam" id="PF00528">
    <property type="entry name" value="BPD_transp_1"/>
    <property type="match status" value="1"/>
</dbReference>